<evidence type="ECO:0000259" key="7">
    <source>
        <dbReference type="PROSITE" id="PS51918"/>
    </source>
</evidence>
<keyword evidence="4" id="KW-0408">Iron</keyword>
<evidence type="ECO:0000256" key="2">
    <source>
        <dbReference type="ARBA" id="ARBA00022691"/>
    </source>
</evidence>
<feature type="domain" description="Radical SAM core" evidence="7">
    <location>
        <begin position="197"/>
        <end position="442"/>
    </location>
</feature>
<dbReference type="AlphaFoldDB" id="A0A484HMS8"/>
<dbReference type="CDD" id="cd01335">
    <property type="entry name" value="Radical_SAM"/>
    <property type="match status" value="1"/>
</dbReference>
<dbReference type="PANTHER" id="PTHR43409">
    <property type="entry name" value="ANAEROBIC MAGNESIUM-PROTOPORPHYRIN IX MONOMETHYL ESTER CYCLASE-RELATED"/>
    <property type="match status" value="1"/>
</dbReference>
<accession>A0A484HMS8</accession>
<evidence type="ECO:0000256" key="6">
    <source>
        <dbReference type="SAM" id="MobiDB-lite"/>
    </source>
</evidence>
<dbReference type="InterPro" id="IPR023404">
    <property type="entry name" value="rSAM_horseshoe"/>
</dbReference>
<dbReference type="SFLD" id="SFLDS00029">
    <property type="entry name" value="Radical_SAM"/>
    <property type="match status" value="1"/>
</dbReference>
<comment type="cofactor">
    <cofactor evidence="1">
        <name>[4Fe-4S] cluster</name>
        <dbReference type="ChEBI" id="CHEBI:49883"/>
    </cofactor>
</comment>
<dbReference type="Gene3D" id="3.80.30.20">
    <property type="entry name" value="tm_1862 like domain"/>
    <property type="match status" value="1"/>
</dbReference>
<name>A0A484HMS8_9BACT</name>
<dbReference type="GO" id="GO:0046872">
    <property type="term" value="F:metal ion binding"/>
    <property type="evidence" value="ECO:0007669"/>
    <property type="project" value="UniProtKB-KW"/>
</dbReference>
<feature type="region of interest" description="Disordered" evidence="6">
    <location>
        <begin position="1"/>
        <end position="21"/>
    </location>
</feature>
<dbReference type="GO" id="GO:0003824">
    <property type="term" value="F:catalytic activity"/>
    <property type="evidence" value="ECO:0007669"/>
    <property type="project" value="InterPro"/>
</dbReference>
<gene>
    <name evidence="8" type="ORF">EPICR_30138</name>
</gene>
<keyword evidence="5" id="KW-0411">Iron-sulfur</keyword>
<evidence type="ECO:0000313" key="8">
    <source>
        <dbReference type="EMBL" id="VEN74205.1"/>
    </source>
</evidence>
<dbReference type="PROSITE" id="PS51918">
    <property type="entry name" value="RADICAL_SAM"/>
    <property type="match status" value="1"/>
</dbReference>
<dbReference type="InterPro" id="IPR058240">
    <property type="entry name" value="rSAM_sf"/>
</dbReference>
<evidence type="ECO:0000256" key="1">
    <source>
        <dbReference type="ARBA" id="ARBA00001966"/>
    </source>
</evidence>
<proteinExistence type="predicted"/>
<keyword evidence="2" id="KW-0949">S-adenosyl-L-methionine</keyword>
<dbReference type="InterPro" id="IPR007197">
    <property type="entry name" value="rSAM"/>
</dbReference>
<dbReference type="InterPro" id="IPR051198">
    <property type="entry name" value="BchE-like"/>
</dbReference>
<dbReference type="SUPFAM" id="SSF102114">
    <property type="entry name" value="Radical SAM enzymes"/>
    <property type="match status" value="1"/>
</dbReference>
<keyword evidence="3" id="KW-0479">Metal-binding</keyword>
<dbReference type="SMART" id="SM00729">
    <property type="entry name" value="Elp3"/>
    <property type="match status" value="1"/>
</dbReference>
<evidence type="ECO:0000256" key="3">
    <source>
        <dbReference type="ARBA" id="ARBA00022723"/>
    </source>
</evidence>
<dbReference type="EMBL" id="CAACVI010000023">
    <property type="protein sequence ID" value="VEN74205.1"/>
    <property type="molecule type" value="Genomic_DNA"/>
</dbReference>
<dbReference type="InterPro" id="IPR006638">
    <property type="entry name" value="Elp3/MiaA/NifB-like_rSAM"/>
</dbReference>
<evidence type="ECO:0000256" key="5">
    <source>
        <dbReference type="ARBA" id="ARBA00023014"/>
    </source>
</evidence>
<sequence>MLKETHPPFPRLKSRGNGRSRTNIRVSLDKQGGRMFSKVSFPIRYGKFSEIQTPDHIFHFNLNAEIKWVRGNGPDWPHPSEWLKRTFGGDWIYYSAGGYSGLEDFTGEHYLPCLPYPTNALIGPDPFRDPAVVRAMESPRRLSENLASRVSQNGAGETGAFFKKVIEHIQTDPGEKARRLCEITGAPISVLPPDARHVDYEVIPLVIADGCLYNCGFCSVKSGRRLSVRSEKDIAGQIRALKEFYGRDIQNANAIFLGLHDSLAAGADAIDFAAKTAHEVFDFSHSHMTGAFLFLFGSVDSLLDAGDDLFERLDRLPFYTHINIGLESPDPATLKFLKKPLTPASVEKAFEKMIQINRTRKNVEISANLVLGPDLPGSHLPACAELIEKRLERFYAKGALYMSPLWSKGPGPCPAKQNILDGFFKIKRMKKMETLLYLIQRL</sequence>
<reference evidence="8" key="1">
    <citation type="submission" date="2019-01" db="EMBL/GenBank/DDBJ databases">
        <authorList>
            <consortium name="Genoscope - CEA"/>
            <person name="William W."/>
        </authorList>
    </citation>
    <scope>NUCLEOTIDE SEQUENCE</scope>
    <source>
        <strain evidence="8">CR-1</strain>
    </source>
</reference>
<dbReference type="Pfam" id="PF04055">
    <property type="entry name" value="Radical_SAM"/>
    <property type="match status" value="1"/>
</dbReference>
<dbReference type="GO" id="GO:0051536">
    <property type="term" value="F:iron-sulfur cluster binding"/>
    <property type="evidence" value="ECO:0007669"/>
    <property type="project" value="UniProtKB-KW"/>
</dbReference>
<protein>
    <recommendedName>
        <fullName evidence="7">Radical SAM core domain-containing protein</fullName>
    </recommendedName>
</protein>
<organism evidence="8">
    <name type="scientific">uncultured Desulfobacteraceae bacterium</name>
    <dbReference type="NCBI Taxonomy" id="218296"/>
    <lineage>
        <taxon>Bacteria</taxon>
        <taxon>Pseudomonadati</taxon>
        <taxon>Thermodesulfobacteriota</taxon>
        <taxon>Desulfobacteria</taxon>
        <taxon>Desulfobacterales</taxon>
        <taxon>Desulfobacteraceae</taxon>
        <taxon>environmental samples</taxon>
    </lineage>
</organism>
<evidence type="ECO:0000256" key="4">
    <source>
        <dbReference type="ARBA" id="ARBA00023004"/>
    </source>
</evidence>